<evidence type="ECO:0000313" key="2">
    <source>
        <dbReference type="Proteomes" id="UP000736373"/>
    </source>
</evidence>
<comment type="caution">
    <text evidence="1">The sequence shown here is derived from an EMBL/GenBank/DDBJ whole genome shotgun (WGS) entry which is preliminary data.</text>
</comment>
<keyword evidence="2" id="KW-1185">Reference proteome</keyword>
<evidence type="ECO:0000313" key="1">
    <source>
        <dbReference type="EMBL" id="MBC8751295.1"/>
    </source>
</evidence>
<accession>A0ABR7PYD4</accession>
<gene>
    <name evidence="1" type="ORF">F6X42_33550</name>
</gene>
<dbReference type="EMBL" id="VZQQ01000051">
    <property type="protein sequence ID" value="MBC8751295.1"/>
    <property type="molecule type" value="Genomic_DNA"/>
</dbReference>
<reference evidence="1 2" key="1">
    <citation type="submission" date="2019-09" db="EMBL/GenBank/DDBJ databases">
        <title>Paraburkholderia podalyriae sp. nov., A South African Podalyria-associated rhizobium.</title>
        <authorList>
            <person name="Mavima L."/>
            <person name="Beukes C.W."/>
            <person name="Palmer M."/>
            <person name="De Meyer S.E."/>
            <person name="James E.K."/>
            <person name="Maluk M."/>
            <person name="Avontuur J.R."/>
            <person name="Chan W.Y."/>
            <person name="Venter S.N."/>
            <person name="Steenkamp E.T."/>
        </authorList>
    </citation>
    <scope>NUCLEOTIDE SEQUENCE [LARGE SCALE GENOMIC DNA]</scope>
    <source>
        <strain evidence="1 2">WC7.3b</strain>
    </source>
</reference>
<dbReference type="RefSeq" id="WP_187638230.1">
    <property type="nucleotide sequence ID" value="NZ_VZQQ01000051.1"/>
</dbReference>
<sequence length="143" mass="16233">MSQHQAAFRARQQTAGKSVTVTKKMHDELVLECERLREELAQARRAVARPRPGRDASEGVLPAASGVLVQPVPDTTELDERQLVVTLGVREYFSLERLAVHYGLPKRALVERLLWWADHSVVQSFGDDDAGFNRYVNRRNKKL</sequence>
<evidence type="ECO:0008006" key="3">
    <source>
        <dbReference type="Google" id="ProtNLM"/>
    </source>
</evidence>
<organism evidence="1 2">
    <name type="scientific">Paraburkholderia podalyriae</name>
    <dbReference type="NCBI Taxonomy" id="1938811"/>
    <lineage>
        <taxon>Bacteria</taxon>
        <taxon>Pseudomonadati</taxon>
        <taxon>Pseudomonadota</taxon>
        <taxon>Betaproteobacteria</taxon>
        <taxon>Burkholderiales</taxon>
        <taxon>Burkholderiaceae</taxon>
        <taxon>Paraburkholderia</taxon>
    </lineage>
</organism>
<protein>
    <recommendedName>
        <fullName evidence="3">DNA-binding protein</fullName>
    </recommendedName>
</protein>
<proteinExistence type="predicted"/>
<name>A0ABR7PYD4_9BURK</name>
<dbReference type="Proteomes" id="UP000736373">
    <property type="component" value="Unassembled WGS sequence"/>
</dbReference>